<dbReference type="EMBL" id="BTGC01000003">
    <property type="protein sequence ID" value="GMM50950.1"/>
    <property type="molecule type" value="Genomic_DNA"/>
</dbReference>
<dbReference type="GO" id="GO:0005829">
    <property type="term" value="C:cytosol"/>
    <property type="evidence" value="ECO:0007669"/>
    <property type="project" value="TreeGrafter"/>
</dbReference>
<dbReference type="Pfam" id="PF02752">
    <property type="entry name" value="Arrestin_C"/>
    <property type="match status" value="1"/>
</dbReference>
<dbReference type="InterPro" id="IPR014752">
    <property type="entry name" value="Arrestin-like_C"/>
</dbReference>
<sequence length="677" mass="75814">MLDSFGRRKALEGTFKSKSTSSIISPVLKSFSRERRTRTLTQPEPQNTESKLHGDLNNNFSRHDSNVESSDSSNSSPRSSSNTSSSDGEAEWISKPTVKSQSTSTLNSLNSAASSVTIDSFCQGQPRKVNETHKKGIELCISLQEDAIFLPDVNKIRRRRRRYEHHESESENEDNEEEILDQSEPNVVNCIHDIQTGGSKETKREALMPCSTLRGSVVLKVNKPAKIKEVGISFTCLSKTLWNILPPSSILVDSTIPNTTQIEDVAYLGCHHWDFIPLEKFAPAQQSFNKSNQDQSATLVGQDLYGADLAILHSDPQKVVHRKYSRVYNDDACRLRNIADSSHSGVPVLSLMRTRPRKLKQNSVQSDGVLFPAGEYIYNFTLLVDADLPASICAQNGEVKYQLLARVVRSGPFVQNLTGKVDVNVVRAPHNGGPLFDSVPHDSIVLSRIWEQSLVYILNVSHRSIALDDPTNVTLTLMPLNDKDICVHRIQIWATEHVSYTYSLDQSIKYSDPVKRLLLVENVAEKNKGDRKSHNGNLLTSDETKFEIDIEIPSKYSYTQTNQPKFFKKQEYFEADARGPYIKIKHRLQVVVSVSIPKPQTGKAAPSRNYYDLDFETPIYVMSRHCTSSNIMLPSYASHIIPENPTVDPPSFDDAMTHKLLGESRANVKGVKAEIGI</sequence>
<dbReference type="GO" id="GO:0031625">
    <property type="term" value="F:ubiquitin protein ligase binding"/>
    <property type="evidence" value="ECO:0007669"/>
    <property type="project" value="TreeGrafter"/>
</dbReference>
<feature type="region of interest" description="Disordered" evidence="1">
    <location>
        <begin position="163"/>
        <end position="182"/>
    </location>
</feature>
<dbReference type="GO" id="GO:0030674">
    <property type="term" value="F:protein-macromolecule adaptor activity"/>
    <property type="evidence" value="ECO:0007669"/>
    <property type="project" value="TreeGrafter"/>
</dbReference>
<reference evidence="3 4" key="1">
    <citation type="journal article" date="2023" name="Elife">
        <title>Identification of key yeast species and microbe-microbe interactions impacting larval growth of Drosophila in the wild.</title>
        <authorList>
            <person name="Mure A."/>
            <person name="Sugiura Y."/>
            <person name="Maeda R."/>
            <person name="Honda K."/>
            <person name="Sakurai N."/>
            <person name="Takahashi Y."/>
            <person name="Watada M."/>
            <person name="Katoh T."/>
            <person name="Gotoh A."/>
            <person name="Gotoh Y."/>
            <person name="Taniguchi I."/>
            <person name="Nakamura K."/>
            <person name="Hayashi T."/>
            <person name="Katayama T."/>
            <person name="Uemura T."/>
            <person name="Hattori Y."/>
        </authorList>
    </citation>
    <scope>NUCLEOTIDE SEQUENCE [LARGE SCALE GENOMIC DNA]</scope>
    <source>
        <strain evidence="3 4">SB-73</strain>
    </source>
</reference>
<dbReference type="Proteomes" id="UP001362899">
    <property type="component" value="Unassembled WGS sequence"/>
</dbReference>
<dbReference type="InterPro" id="IPR050357">
    <property type="entry name" value="Arrestin_domain-protein"/>
</dbReference>
<feature type="compositionally biased region" description="Low complexity" evidence="1">
    <location>
        <begin position="14"/>
        <end position="25"/>
    </location>
</feature>
<protein>
    <recommendedName>
        <fullName evidence="2">Arrestin C-terminal-like domain-containing protein</fullName>
    </recommendedName>
</protein>
<organism evidence="3 4">
    <name type="scientific">Starmerella bacillaris</name>
    <name type="common">Yeast</name>
    <name type="synonym">Candida zemplinina</name>
    <dbReference type="NCBI Taxonomy" id="1247836"/>
    <lineage>
        <taxon>Eukaryota</taxon>
        <taxon>Fungi</taxon>
        <taxon>Dikarya</taxon>
        <taxon>Ascomycota</taxon>
        <taxon>Saccharomycotina</taxon>
        <taxon>Dipodascomycetes</taxon>
        <taxon>Dipodascales</taxon>
        <taxon>Trichomonascaceae</taxon>
        <taxon>Starmerella</taxon>
    </lineage>
</organism>
<gene>
    <name evidence="3" type="ORF">DASB73_019080</name>
</gene>
<dbReference type="PANTHER" id="PTHR11188:SF174">
    <property type="entry name" value="ARRESTIN-RELATED TRAFFICKING ADAPTER 10-RELATED"/>
    <property type="match status" value="1"/>
</dbReference>
<feature type="compositionally biased region" description="Acidic residues" evidence="1">
    <location>
        <begin position="170"/>
        <end position="181"/>
    </location>
</feature>
<evidence type="ECO:0000259" key="2">
    <source>
        <dbReference type="SMART" id="SM01017"/>
    </source>
</evidence>
<accession>A0AAV5RHF0</accession>
<feature type="compositionally biased region" description="Polar residues" evidence="1">
    <location>
        <begin position="39"/>
        <end position="49"/>
    </location>
</feature>
<feature type="compositionally biased region" description="Low complexity" evidence="1">
    <location>
        <begin position="67"/>
        <end position="87"/>
    </location>
</feature>
<dbReference type="InterPro" id="IPR011022">
    <property type="entry name" value="Arrestin_C-like"/>
</dbReference>
<keyword evidence="4" id="KW-1185">Reference proteome</keyword>
<evidence type="ECO:0000313" key="3">
    <source>
        <dbReference type="EMBL" id="GMM50950.1"/>
    </source>
</evidence>
<dbReference type="SMART" id="SM01017">
    <property type="entry name" value="Arrestin_C"/>
    <property type="match status" value="1"/>
</dbReference>
<feature type="compositionally biased region" description="Basic and acidic residues" evidence="1">
    <location>
        <begin position="1"/>
        <end position="11"/>
    </location>
</feature>
<dbReference type="PANTHER" id="PTHR11188">
    <property type="entry name" value="ARRESTIN DOMAIN CONTAINING PROTEIN"/>
    <property type="match status" value="1"/>
</dbReference>
<evidence type="ECO:0000313" key="4">
    <source>
        <dbReference type="Proteomes" id="UP001362899"/>
    </source>
</evidence>
<comment type="caution">
    <text evidence="3">The sequence shown here is derived from an EMBL/GenBank/DDBJ whole genome shotgun (WGS) entry which is preliminary data.</text>
</comment>
<proteinExistence type="predicted"/>
<dbReference type="Gene3D" id="2.60.40.640">
    <property type="match status" value="1"/>
</dbReference>
<feature type="region of interest" description="Disordered" evidence="1">
    <location>
        <begin position="1"/>
        <end position="106"/>
    </location>
</feature>
<name>A0AAV5RHF0_STABA</name>
<dbReference type="GO" id="GO:0070086">
    <property type="term" value="P:ubiquitin-dependent endocytosis"/>
    <property type="evidence" value="ECO:0007669"/>
    <property type="project" value="TreeGrafter"/>
</dbReference>
<evidence type="ECO:0000256" key="1">
    <source>
        <dbReference type="SAM" id="MobiDB-lite"/>
    </source>
</evidence>
<dbReference type="AlphaFoldDB" id="A0AAV5RHF0"/>
<feature type="domain" description="Arrestin C-terminal-like" evidence="2">
    <location>
        <begin position="450"/>
        <end position="626"/>
    </location>
</feature>